<evidence type="ECO:0000256" key="7">
    <source>
        <dbReference type="SAM" id="MobiDB-lite"/>
    </source>
</evidence>
<keyword evidence="3 8" id="KW-0812">Transmembrane</keyword>
<evidence type="ECO:0000256" key="8">
    <source>
        <dbReference type="SAM" id="Phobius"/>
    </source>
</evidence>
<name>A0A4R9C297_9FIRM</name>
<evidence type="ECO:0000313" key="9">
    <source>
        <dbReference type="EMBL" id="TFF65695.1"/>
    </source>
</evidence>
<feature type="region of interest" description="Disordered" evidence="7">
    <location>
        <begin position="164"/>
        <end position="183"/>
    </location>
</feature>
<evidence type="ECO:0000256" key="5">
    <source>
        <dbReference type="ARBA" id="ARBA00023136"/>
    </source>
</evidence>
<evidence type="ECO:0000256" key="3">
    <source>
        <dbReference type="ARBA" id="ARBA00022692"/>
    </source>
</evidence>
<keyword evidence="5 8" id="KW-0472">Membrane</keyword>
<dbReference type="PANTHER" id="PTHR30386:SF26">
    <property type="entry name" value="TRANSPORT PROTEIN COMB"/>
    <property type="match status" value="1"/>
</dbReference>
<dbReference type="Proteomes" id="UP000297454">
    <property type="component" value="Unassembled WGS sequence"/>
</dbReference>
<dbReference type="AlphaFoldDB" id="A0A4R9C297"/>
<dbReference type="PANTHER" id="PTHR30386">
    <property type="entry name" value="MEMBRANE FUSION SUBUNIT OF EMRAB-TOLC MULTIDRUG EFFLUX PUMP"/>
    <property type="match status" value="1"/>
</dbReference>
<evidence type="ECO:0000256" key="6">
    <source>
        <dbReference type="SAM" id="Coils"/>
    </source>
</evidence>
<evidence type="ECO:0000256" key="4">
    <source>
        <dbReference type="ARBA" id="ARBA00022989"/>
    </source>
</evidence>
<sequence>MKPIIIDMDKMSDSTEVYNSKPNPFLIYFIYFVLLMILIAFGWMYFLKIDVVVKANGIFRSSVEQTELSSEISGKVVKVDMSEGKYVKKGNVLIALDSSSIDKNINDRKSIGDDIEKRLEILKAYEKYLNGDINSLDEYKNNKYYDEFINKKKLLEVSIKNNKDNSVENTKSQHKSEVNTLKNENEKNNFEITNLRKVQKNIENGVNKFDKSQIYYYSIVNRYLSNYNSNKINFDNKISLLNDEIKSLENQKLNLENNDNIYE</sequence>
<feature type="coiled-coil region" evidence="6">
    <location>
        <begin position="231"/>
        <end position="258"/>
    </location>
</feature>
<accession>A0A4R9C297</accession>
<keyword evidence="10" id="KW-1185">Reference proteome</keyword>
<keyword evidence="4 8" id="KW-1133">Transmembrane helix</keyword>
<evidence type="ECO:0000256" key="2">
    <source>
        <dbReference type="ARBA" id="ARBA00009477"/>
    </source>
</evidence>
<dbReference type="GO" id="GO:0016020">
    <property type="term" value="C:membrane"/>
    <property type="evidence" value="ECO:0007669"/>
    <property type="project" value="UniProtKB-SubCell"/>
</dbReference>
<gene>
    <name evidence="9" type="ORF">EQF91_05510</name>
</gene>
<dbReference type="PRINTS" id="PR01490">
    <property type="entry name" value="RTXTOXIND"/>
</dbReference>
<dbReference type="InterPro" id="IPR050739">
    <property type="entry name" value="MFP"/>
</dbReference>
<proteinExistence type="inferred from homology"/>
<dbReference type="RefSeq" id="WP_134768858.1">
    <property type="nucleotide sequence ID" value="NZ_SCFR01000017.1"/>
</dbReference>
<dbReference type="Gene3D" id="2.40.50.100">
    <property type="match status" value="1"/>
</dbReference>
<organism evidence="9 10">
    <name type="scientific">Helcococcus ovis</name>
    <dbReference type="NCBI Taxonomy" id="72026"/>
    <lineage>
        <taxon>Bacteria</taxon>
        <taxon>Bacillati</taxon>
        <taxon>Bacillota</taxon>
        <taxon>Tissierellia</taxon>
        <taxon>Tissierellales</taxon>
        <taxon>Peptoniphilaceae</taxon>
        <taxon>Helcococcus</taxon>
    </lineage>
</organism>
<feature type="transmembrane region" description="Helical" evidence="8">
    <location>
        <begin position="25"/>
        <end position="46"/>
    </location>
</feature>
<dbReference type="EMBL" id="SCFR01000017">
    <property type="protein sequence ID" value="TFF65695.1"/>
    <property type="molecule type" value="Genomic_DNA"/>
</dbReference>
<evidence type="ECO:0000256" key="1">
    <source>
        <dbReference type="ARBA" id="ARBA00004167"/>
    </source>
</evidence>
<keyword evidence="6" id="KW-0175">Coiled coil</keyword>
<feature type="non-terminal residue" evidence="9">
    <location>
        <position position="263"/>
    </location>
</feature>
<protein>
    <submittedName>
        <fullName evidence="9">Biotin/lipoyl-binding protein</fullName>
    </submittedName>
</protein>
<comment type="subcellular location">
    <subcellularLocation>
        <location evidence="1">Membrane</location>
        <topology evidence="1">Single-pass membrane protein</topology>
    </subcellularLocation>
</comment>
<reference evidence="9 10" key="1">
    <citation type="submission" date="2019-01" db="EMBL/GenBank/DDBJ databases">
        <title>Draft Genome Sequences of Helcococcus ovis Strains Isolated from the Uterus and Vagina of Dairy Cows with Metritis.</title>
        <authorList>
            <person name="Cunha F."/>
            <person name="Jeon S.J."/>
            <person name="Kutzer P."/>
            <person name="Galvao K.N."/>
        </authorList>
    </citation>
    <scope>NUCLEOTIDE SEQUENCE [LARGE SCALE GENOMIC DNA]</scope>
    <source>
        <strain evidence="9 10">KG-37</strain>
    </source>
</reference>
<evidence type="ECO:0000313" key="10">
    <source>
        <dbReference type="Proteomes" id="UP000297454"/>
    </source>
</evidence>
<comment type="similarity">
    <text evidence="2">Belongs to the membrane fusion protein (MFP) (TC 8.A.1) family.</text>
</comment>
<comment type="caution">
    <text evidence="9">The sequence shown here is derived from an EMBL/GenBank/DDBJ whole genome shotgun (WGS) entry which is preliminary data.</text>
</comment>